<dbReference type="Gene3D" id="1.20.1250.20">
    <property type="entry name" value="MFS general substrate transporter like domains"/>
    <property type="match status" value="1"/>
</dbReference>
<dbReference type="PANTHER" id="PTHR23504">
    <property type="entry name" value="MAJOR FACILITATOR SUPERFAMILY DOMAIN-CONTAINING PROTEIN 10"/>
    <property type="match status" value="1"/>
</dbReference>
<proteinExistence type="predicted"/>
<dbReference type="SUPFAM" id="SSF103473">
    <property type="entry name" value="MFS general substrate transporter"/>
    <property type="match status" value="1"/>
</dbReference>
<dbReference type="FunCoup" id="A0A0D1XJZ5">
    <property type="interactions" value="63"/>
</dbReference>
<dbReference type="GO" id="GO:0022857">
    <property type="term" value="F:transmembrane transporter activity"/>
    <property type="evidence" value="ECO:0007669"/>
    <property type="project" value="InterPro"/>
</dbReference>
<feature type="transmembrane region" description="Helical" evidence="7">
    <location>
        <begin position="454"/>
        <end position="476"/>
    </location>
</feature>
<dbReference type="InterPro" id="IPR011701">
    <property type="entry name" value="MFS"/>
</dbReference>
<evidence type="ECO:0000256" key="6">
    <source>
        <dbReference type="SAM" id="MobiDB-lite"/>
    </source>
</evidence>
<comment type="subcellular location">
    <subcellularLocation>
        <location evidence="1">Membrane</location>
        <topology evidence="1">Multi-pass membrane protein</topology>
    </subcellularLocation>
</comment>
<feature type="transmembrane region" description="Helical" evidence="7">
    <location>
        <begin position="386"/>
        <end position="411"/>
    </location>
</feature>
<dbReference type="VEuPathDB" id="FungiDB:PV09_06069"/>
<feature type="compositionally biased region" description="Basic and acidic residues" evidence="6">
    <location>
        <begin position="485"/>
        <end position="495"/>
    </location>
</feature>
<keyword evidence="3 7" id="KW-0812">Transmembrane</keyword>
<dbReference type="CDD" id="cd17330">
    <property type="entry name" value="MFS_SLC46_TetA_like"/>
    <property type="match status" value="1"/>
</dbReference>
<keyword evidence="4 7" id="KW-1133">Transmembrane helix</keyword>
<keyword evidence="10" id="KW-1185">Reference proteome</keyword>
<reference evidence="9 10" key="1">
    <citation type="submission" date="2015-01" db="EMBL/GenBank/DDBJ databases">
        <title>The Genome Sequence of Ochroconis gallopava CBS43764.</title>
        <authorList>
            <consortium name="The Broad Institute Genomics Platform"/>
            <person name="Cuomo C."/>
            <person name="de Hoog S."/>
            <person name="Gorbushina A."/>
            <person name="Stielow B."/>
            <person name="Teixiera M."/>
            <person name="Abouelleil A."/>
            <person name="Chapman S.B."/>
            <person name="Priest M."/>
            <person name="Young S.K."/>
            <person name="Wortman J."/>
            <person name="Nusbaum C."/>
            <person name="Birren B."/>
        </authorList>
    </citation>
    <scope>NUCLEOTIDE SEQUENCE [LARGE SCALE GENOMIC DNA]</scope>
    <source>
        <strain evidence="9 10">CBS 43764</strain>
    </source>
</reference>
<dbReference type="InParanoid" id="A0A0D1XJZ5"/>
<feature type="transmembrane region" description="Helical" evidence="7">
    <location>
        <begin position="323"/>
        <end position="345"/>
    </location>
</feature>
<gene>
    <name evidence="9" type="ORF">PV09_06069</name>
</gene>
<dbReference type="PROSITE" id="PS50850">
    <property type="entry name" value="MFS"/>
    <property type="match status" value="1"/>
</dbReference>
<dbReference type="InterPro" id="IPR036259">
    <property type="entry name" value="MFS_trans_sf"/>
</dbReference>
<feature type="region of interest" description="Disordered" evidence="6">
    <location>
        <begin position="485"/>
        <end position="548"/>
    </location>
</feature>
<dbReference type="InterPro" id="IPR020846">
    <property type="entry name" value="MFS_dom"/>
</dbReference>
<dbReference type="PANTHER" id="PTHR23504:SF8">
    <property type="entry name" value="TRANSPORTER, PUTATIVE (AFU_ORTHOLOGUE AFUA_1G03730)-RELATED"/>
    <property type="match status" value="1"/>
</dbReference>
<evidence type="ECO:0000256" key="4">
    <source>
        <dbReference type="ARBA" id="ARBA00022989"/>
    </source>
</evidence>
<organism evidence="9 10">
    <name type="scientific">Verruconis gallopava</name>
    <dbReference type="NCBI Taxonomy" id="253628"/>
    <lineage>
        <taxon>Eukaryota</taxon>
        <taxon>Fungi</taxon>
        <taxon>Dikarya</taxon>
        <taxon>Ascomycota</taxon>
        <taxon>Pezizomycotina</taxon>
        <taxon>Dothideomycetes</taxon>
        <taxon>Pleosporomycetidae</taxon>
        <taxon>Venturiales</taxon>
        <taxon>Sympoventuriaceae</taxon>
        <taxon>Verruconis</taxon>
    </lineage>
</organism>
<dbReference type="HOGENOM" id="CLU_001265_54_5_1"/>
<evidence type="ECO:0000256" key="2">
    <source>
        <dbReference type="ARBA" id="ARBA00022448"/>
    </source>
</evidence>
<feature type="transmembrane region" description="Helical" evidence="7">
    <location>
        <begin position="187"/>
        <end position="209"/>
    </location>
</feature>
<dbReference type="GO" id="GO:0016020">
    <property type="term" value="C:membrane"/>
    <property type="evidence" value="ECO:0007669"/>
    <property type="project" value="UniProtKB-SubCell"/>
</dbReference>
<feature type="region of interest" description="Disordered" evidence="6">
    <location>
        <begin position="243"/>
        <end position="262"/>
    </location>
</feature>
<dbReference type="Proteomes" id="UP000053259">
    <property type="component" value="Unassembled WGS sequence"/>
</dbReference>
<evidence type="ECO:0000256" key="3">
    <source>
        <dbReference type="ARBA" id="ARBA00022692"/>
    </source>
</evidence>
<keyword evidence="2" id="KW-0813">Transport</keyword>
<accession>A0A0D1XJZ5</accession>
<evidence type="ECO:0000313" key="9">
    <source>
        <dbReference type="EMBL" id="KIW02626.1"/>
    </source>
</evidence>
<dbReference type="Pfam" id="PF07690">
    <property type="entry name" value="MFS_1"/>
    <property type="match status" value="1"/>
</dbReference>
<dbReference type="AlphaFoldDB" id="A0A0D1XJZ5"/>
<evidence type="ECO:0000256" key="5">
    <source>
        <dbReference type="ARBA" id="ARBA00023136"/>
    </source>
</evidence>
<feature type="transmembrane region" description="Helical" evidence="7">
    <location>
        <begin position="142"/>
        <end position="167"/>
    </location>
</feature>
<feature type="transmembrane region" description="Helical" evidence="7">
    <location>
        <begin position="279"/>
        <end position="303"/>
    </location>
</feature>
<protein>
    <recommendedName>
        <fullName evidence="8">Major facilitator superfamily (MFS) profile domain-containing protein</fullName>
    </recommendedName>
</protein>
<feature type="transmembrane region" description="Helical" evidence="7">
    <location>
        <begin position="357"/>
        <end position="380"/>
    </location>
</feature>
<feature type="domain" description="Major facilitator superfamily (MFS) profile" evidence="8">
    <location>
        <begin position="15"/>
        <end position="481"/>
    </location>
</feature>
<evidence type="ECO:0000256" key="7">
    <source>
        <dbReference type="SAM" id="Phobius"/>
    </source>
</evidence>
<keyword evidence="5 7" id="KW-0472">Membrane</keyword>
<feature type="compositionally biased region" description="Acidic residues" evidence="6">
    <location>
        <begin position="526"/>
        <end position="535"/>
    </location>
</feature>
<sequence length="548" mass="59897">MTPRSSLKPRLPKAQLIILSVCRIAEPIALTSVYPYLPEMIESFGVHPTDVAKWTGILSAIFSVSQCFTGIPWGSASDKYGRKPIILLAMTCAMSSSLLFGFSTSLRWAIVARAFSGASNGNVGILRTTVAEMVPQKSLQPTAFAVLPLVWTIGSIIGPVLGGALASPATNFPELFGNSHFFKKFPFALPNLVNGVIFTFGLLVGALFLKESLESKKFRRDYGRMVGDWLTKSCRGRQKALRPADDFESMLPSSKSGKSDEHKPVTYSELFHRQTNMTLLSYMILALHAIAHDQLLPVMMHLPNKHGKVQLPFKFSGGLGLESGRIGVLFTIYGFIGMIGQFAIFPPVARKYGALSCMRACTLAMPFIYLVTPYVVLLPTPFTQQAAILCIMLCKSLTNVFAYPCVVILMTNSARSLRILGTLNGVATSLAAVGRAIGPFVAGAVFTWGVESGYLVASFWLLAIFAIPGHLVTWWLKEEKRLLDEEEEDTKRTDEDNNDIGLEGTGLDPQHGVNVDADVASLADSDKDEESDVEDVPLLNSRKKDWSI</sequence>
<feature type="transmembrane region" description="Helical" evidence="7">
    <location>
        <begin position="85"/>
        <end position="102"/>
    </location>
</feature>
<dbReference type="GeneID" id="27314042"/>
<evidence type="ECO:0000256" key="1">
    <source>
        <dbReference type="ARBA" id="ARBA00004141"/>
    </source>
</evidence>
<feature type="compositionally biased region" description="Low complexity" evidence="6">
    <location>
        <begin position="513"/>
        <end position="523"/>
    </location>
</feature>
<name>A0A0D1XJZ5_9PEZI</name>
<dbReference type="RefSeq" id="XP_016212495.1">
    <property type="nucleotide sequence ID" value="XM_016359659.1"/>
</dbReference>
<dbReference type="OrthoDB" id="10262656at2759"/>
<dbReference type="EMBL" id="KN847548">
    <property type="protein sequence ID" value="KIW02626.1"/>
    <property type="molecule type" value="Genomic_DNA"/>
</dbReference>
<evidence type="ECO:0000259" key="8">
    <source>
        <dbReference type="PROSITE" id="PS50850"/>
    </source>
</evidence>
<feature type="transmembrane region" description="Helical" evidence="7">
    <location>
        <begin position="51"/>
        <end position="73"/>
    </location>
</feature>
<feature type="transmembrane region" description="Helical" evidence="7">
    <location>
        <begin position="423"/>
        <end position="448"/>
    </location>
</feature>
<evidence type="ECO:0000313" key="10">
    <source>
        <dbReference type="Proteomes" id="UP000053259"/>
    </source>
</evidence>